<dbReference type="OrthoDB" id="9814042at2"/>
<dbReference type="InterPro" id="IPR011990">
    <property type="entry name" value="TPR-like_helical_dom_sf"/>
</dbReference>
<dbReference type="PROSITE" id="PS50005">
    <property type="entry name" value="TPR"/>
    <property type="match status" value="1"/>
</dbReference>
<dbReference type="PATRIC" id="fig|1619313.3.peg.2783"/>
<dbReference type="RefSeq" id="WP_067432875.1">
    <property type="nucleotide sequence ID" value="NZ_CP072598.1"/>
</dbReference>
<evidence type="ECO:0000313" key="3">
    <source>
        <dbReference type="EMBL" id="CUU24907.1"/>
    </source>
</evidence>
<keyword evidence="1" id="KW-0802">TPR repeat</keyword>
<dbReference type="InterPro" id="IPR013360">
    <property type="entry name" value="Pilus_4_PilW"/>
</dbReference>
<dbReference type="STRING" id="1619313.EM595_2676"/>
<dbReference type="NCBIfam" id="TIGR02521">
    <property type="entry name" value="type_IV_pilW"/>
    <property type="match status" value="1"/>
</dbReference>
<evidence type="ECO:0000313" key="4">
    <source>
        <dbReference type="Proteomes" id="UP000059419"/>
    </source>
</evidence>
<keyword evidence="2" id="KW-0732">Signal</keyword>
<feature type="signal peptide" evidence="2">
    <location>
        <begin position="1"/>
        <end position="22"/>
    </location>
</feature>
<dbReference type="EMBL" id="LN907827">
    <property type="protein sequence ID" value="CUU24907.1"/>
    <property type="molecule type" value="Genomic_DNA"/>
</dbReference>
<name>A0A0U5L6X7_9GAMM</name>
<dbReference type="KEGG" id="ege:EM595_2676"/>
<evidence type="ECO:0000256" key="2">
    <source>
        <dbReference type="SAM" id="SignalP"/>
    </source>
</evidence>
<dbReference type="PROSITE" id="PS51257">
    <property type="entry name" value="PROKAR_LIPOPROTEIN"/>
    <property type="match status" value="1"/>
</dbReference>
<dbReference type="AlphaFoldDB" id="A0A0U5L6X7"/>
<dbReference type="InterPro" id="IPR019734">
    <property type="entry name" value="TPR_rpt"/>
</dbReference>
<feature type="chain" id="PRO_5006861104" evidence="2">
    <location>
        <begin position="23"/>
        <end position="244"/>
    </location>
</feature>
<accession>A0A0U5L6X7</accession>
<sequence>MHKGRLLFLLWLCLVVSGCVQNQHRDAAQARLQLGLAWLEMADYAAAERNLLRAQAASPADFRVQLALARLRQAQGDLAQARHHYQQARNVAPNEGYVLNNYGAFLCGLGQYDEAHQQFIRARKLNQPGINADSLALAGFCDLQRDKLDQAKQQLTAALDADRQKSVPMLAEAERRFGKREWGKTRLLLDIYQRSLPASAESLWLEIRFAALHGDTLNVTRYGDQLARNFPQSIQHQHFLANEY</sequence>
<organism evidence="3 4">
    <name type="scientific">Duffyella gerundensis</name>
    <dbReference type="NCBI Taxonomy" id="1619313"/>
    <lineage>
        <taxon>Bacteria</taxon>
        <taxon>Pseudomonadati</taxon>
        <taxon>Pseudomonadota</taxon>
        <taxon>Gammaproteobacteria</taxon>
        <taxon>Enterobacterales</taxon>
        <taxon>Erwiniaceae</taxon>
        <taxon>Duffyella</taxon>
    </lineage>
</organism>
<dbReference type="SMART" id="SM00028">
    <property type="entry name" value="TPR"/>
    <property type="match status" value="4"/>
</dbReference>
<reference evidence="4" key="1">
    <citation type="submission" date="2015-11" db="EMBL/GenBank/DDBJ databases">
        <authorList>
            <person name="Blom J."/>
        </authorList>
    </citation>
    <scope>NUCLEOTIDE SEQUENCE [LARGE SCALE GENOMIC DNA]</scope>
</reference>
<gene>
    <name evidence="3" type="ORF">EM595_2676</name>
</gene>
<feature type="repeat" description="TPR" evidence="1">
    <location>
        <begin position="28"/>
        <end position="61"/>
    </location>
</feature>
<protein>
    <submittedName>
        <fullName evidence="3">Uncharacterized protein</fullName>
    </submittedName>
</protein>
<dbReference type="SUPFAM" id="SSF48452">
    <property type="entry name" value="TPR-like"/>
    <property type="match status" value="1"/>
</dbReference>
<keyword evidence="4" id="KW-1185">Reference proteome</keyword>
<proteinExistence type="predicted"/>
<dbReference type="Proteomes" id="UP000059419">
    <property type="component" value="Chromosome 1"/>
</dbReference>
<dbReference type="Gene3D" id="1.25.40.10">
    <property type="entry name" value="Tetratricopeptide repeat domain"/>
    <property type="match status" value="1"/>
</dbReference>
<evidence type="ECO:0000256" key="1">
    <source>
        <dbReference type="PROSITE-ProRule" id="PRU00339"/>
    </source>
</evidence>